<sequence length="37" mass="4039">AVQNNRISSIRKAATSYDIPRTTLQDHLNGTAPRSVS</sequence>
<dbReference type="OrthoDB" id="3435302at2759"/>
<evidence type="ECO:0000313" key="3">
    <source>
        <dbReference type="Proteomes" id="UP000007129"/>
    </source>
</evidence>
<dbReference type="InterPro" id="IPR009057">
    <property type="entry name" value="Homeodomain-like_sf"/>
</dbReference>
<evidence type="ECO:0000259" key="1">
    <source>
        <dbReference type="Pfam" id="PF05225"/>
    </source>
</evidence>
<dbReference type="InParanoid" id="K2QHY6"/>
<name>K2QHY6_MACPH</name>
<evidence type="ECO:0000313" key="2">
    <source>
        <dbReference type="EMBL" id="EKG09421.1"/>
    </source>
</evidence>
<feature type="domain" description="HTH psq-type" evidence="1">
    <location>
        <begin position="1"/>
        <end position="32"/>
    </location>
</feature>
<dbReference type="EMBL" id="AHHD01000681">
    <property type="protein sequence ID" value="EKG09421.1"/>
    <property type="molecule type" value="Genomic_DNA"/>
</dbReference>
<dbReference type="SUPFAM" id="SSF46689">
    <property type="entry name" value="Homeodomain-like"/>
    <property type="match status" value="1"/>
</dbReference>
<reference evidence="2 3" key="1">
    <citation type="journal article" date="2012" name="BMC Genomics">
        <title>Tools to kill: Genome of one of the most destructive plant pathogenic fungi Macrophomina phaseolina.</title>
        <authorList>
            <person name="Islam M.S."/>
            <person name="Haque M.S."/>
            <person name="Islam M.M."/>
            <person name="Emdad E.M."/>
            <person name="Halim A."/>
            <person name="Hossen Q.M.M."/>
            <person name="Hossain M.Z."/>
            <person name="Ahmed B."/>
            <person name="Rahim S."/>
            <person name="Rahman M.S."/>
            <person name="Alam M.M."/>
            <person name="Hou S."/>
            <person name="Wan X."/>
            <person name="Saito J.A."/>
            <person name="Alam M."/>
        </authorList>
    </citation>
    <scope>NUCLEOTIDE SEQUENCE [LARGE SCALE GENOMIC DNA]</scope>
    <source>
        <strain evidence="2 3">MS6</strain>
    </source>
</reference>
<dbReference type="Gene3D" id="1.10.10.60">
    <property type="entry name" value="Homeodomain-like"/>
    <property type="match status" value="1"/>
</dbReference>
<comment type="caution">
    <text evidence="2">The sequence shown here is derived from an EMBL/GenBank/DDBJ whole genome shotgun (WGS) entry which is preliminary data.</text>
</comment>
<dbReference type="Pfam" id="PF05225">
    <property type="entry name" value="HTH_psq"/>
    <property type="match status" value="1"/>
</dbReference>
<dbReference type="AlphaFoldDB" id="K2QHY6"/>
<protein>
    <submittedName>
        <fullName evidence="2">Helix-turn-helix Psq</fullName>
    </submittedName>
</protein>
<proteinExistence type="predicted"/>
<accession>K2QHY6</accession>
<feature type="non-terminal residue" evidence="2">
    <location>
        <position position="1"/>
    </location>
</feature>
<dbReference type="Proteomes" id="UP000007129">
    <property type="component" value="Unassembled WGS sequence"/>
</dbReference>
<dbReference type="HOGENOM" id="CLU_3353521_0_0_1"/>
<dbReference type="InterPro" id="IPR007889">
    <property type="entry name" value="HTH_Psq"/>
</dbReference>
<dbReference type="VEuPathDB" id="FungiDB:MPH_13547"/>
<gene>
    <name evidence="2" type="ORF">MPH_13547</name>
</gene>
<dbReference type="GO" id="GO:0003677">
    <property type="term" value="F:DNA binding"/>
    <property type="evidence" value="ECO:0007669"/>
    <property type="project" value="InterPro"/>
</dbReference>
<organism evidence="2 3">
    <name type="scientific">Macrophomina phaseolina (strain MS6)</name>
    <name type="common">Charcoal rot fungus</name>
    <dbReference type="NCBI Taxonomy" id="1126212"/>
    <lineage>
        <taxon>Eukaryota</taxon>
        <taxon>Fungi</taxon>
        <taxon>Dikarya</taxon>
        <taxon>Ascomycota</taxon>
        <taxon>Pezizomycotina</taxon>
        <taxon>Dothideomycetes</taxon>
        <taxon>Dothideomycetes incertae sedis</taxon>
        <taxon>Botryosphaeriales</taxon>
        <taxon>Botryosphaeriaceae</taxon>
        <taxon>Macrophomina</taxon>
    </lineage>
</organism>
<feature type="non-terminal residue" evidence="2">
    <location>
        <position position="37"/>
    </location>
</feature>